<dbReference type="SUPFAM" id="SSF141868">
    <property type="entry name" value="EAL domain-like"/>
    <property type="match status" value="1"/>
</dbReference>
<dbReference type="InterPro" id="IPR001633">
    <property type="entry name" value="EAL_dom"/>
</dbReference>
<dbReference type="CDD" id="cd01948">
    <property type="entry name" value="EAL"/>
    <property type="match status" value="1"/>
</dbReference>
<reference evidence="5" key="1">
    <citation type="submission" date="2017-04" db="EMBL/GenBank/DDBJ databases">
        <title>Function of individual gut microbiota members based on whole genome sequencing of pure cultures obtained from chicken caecum.</title>
        <authorList>
            <person name="Medvecky M."/>
            <person name="Cejkova D."/>
            <person name="Polansky O."/>
            <person name="Karasova D."/>
            <person name="Kubasova T."/>
            <person name="Cizek A."/>
            <person name="Rychlik I."/>
        </authorList>
    </citation>
    <scope>NUCLEOTIDE SEQUENCE [LARGE SCALE GENOMIC DNA]</scope>
    <source>
        <strain evidence="5">An180</strain>
    </source>
</reference>
<dbReference type="InterPro" id="IPR000160">
    <property type="entry name" value="GGDEF_dom"/>
</dbReference>
<dbReference type="PANTHER" id="PTHR33121:SF79">
    <property type="entry name" value="CYCLIC DI-GMP PHOSPHODIESTERASE PDED-RELATED"/>
    <property type="match status" value="1"/>
</dbReference>
<evidence type="ECO:0000256" key="1">
    <source>
        <dbReference type="SAM" id="Phobius"/>
    </source>
</evidence>
<dbReference type="Pfam" id="PF00563">
    <property type="entry name" value="EAL"/>
    <property type="match status" value="1"/>
</dbReference>
<dbReference type="InterPro" id="IPR050706">
    <property type="entry name" value="Cyclic-di-GMP_PDE-like"/>
</dbReference>
<dbReference type="EMBL" id="NFKK01000001">
    <property type="protein sequence ID" value="OUP54503.1"/>
    <property type="molecule type" value="Genomic_DNA"/>
</dbReference>
<dbReference type="AlphaFoldDB" id="A0A1Y4LCR5"/>
<organism evidence="4 5">
    <name type="scientific">Butyricicoccus pullicaecorum</name>
    <dbReference type="NCBI Taxonomy" id="501571"/>
    <lineage>
        <taxon>Bacteria</taxon>
        <taxon>Bacillati</taxon>
        <taxon>Bacillota</taxon>
        <taxon>Clostridia</taxon>
        <taxon>Eubacteriales</taxon>
        <taxon>Butyricicoccaceae</taxon>
        <taxon>Butyricicoccus</taxon>
    </lineage>
</organism>
<dbReference type="SUPFAM" id="SSF55073">
    <property type="entry name" value="Nucleotide cyclase"/>
    <property type="match status" value="1"/>
</dbReference>
<evidence type="ECO:0000259" key="3">
    <source>
        <dbReference type="PROSITE" id="PS50887"/>
    </source>
</evidence>
<evidence type="ECO:0000313" key="4">
    <source>
        <dbReference type="EMBL" id="OUP54503.1"/>
    </source>
</evidence>
<feature type="domain" description="EAL" evidence="2">
    <location>
        <begin position="496"/>
        <end position="750"/>
    </location>
</feature>
<feature type="transmembrane region" description="Helical" evidence="1">
    <location>
        <begin position="21"/>
        <end position="42"/>
    </location>
</feature>
<dbReference type="Pfam" id="PF00990">
    <property type="entry name" value="GGDEF"/>
    <property type="match status" value="1"/>
</dbReference>
<gene>
    <name evidence="4" type="ORF">B5F17_00970</name>
</gene>
<proteinExistence type="predicted"/>
<dbReference type="InterPro" id="IPR029787">
    <property type="entry name" value="Nucleotide_cyclase"/>
</dbReference>
<dbReference type="SMART" id="SM00267">
    <property type="entry name" value="GGDEF"/>
    <property type="match status" value="1"/>
</dbReference>
<dbReference type="GO" id="GO:0071111">
    <property type="term" value="F:cyclic-guanylate-specific phosphodiesterase activity"/>
    <property type="evidence" value="ECO:0007669"/>
    <property type="project" value="InterPro"/>
</dbReference>
<evidence type="ECO:0000313" key="5">
    <source>
        <dbReference type="Proteomes" id="UP000195897"/>
    </source>
</evidence>
<dbReference type="InterPro" id="IPR035919">
    <property type="entry name" value="EAL_sf"/>
</dbReference>
<name>A0A1Y4LCR5_9FIRM</name>
<dbReference type="NCBIfam" id="TIGR00254">
    <property type="entry name" value="GGDEF"/>
    <property type="match status" value="1"/>
</dbReference>
<feature type="domain" description="GGDEF" evidence="3">
    <location>
        <begin position="353"/>
        <end position="487"/>
    </location>
</feature>
<dbReference type="PROSITE" id="PS50887">
    <property type="entry name" value="GGDEF"/>
    <property type="match status" value="1"/>
</dbReference>
<dbReference type="Gene3D" id="3.20.20.450">
    <property type="entry name" value="EAL domain"/>
    <property type="match status" value="1"/>
</dbReference>
<dbReference type="SMART" id="SM00052">
    <property type="entry name" value="EAL"/>
    <property type="match status" value="1"/>
</dbReference>
<accession>A0A1Y4LCR5</accession>
<comment type="caution">
    <text evidence="4">The sequence shown here is derived from an EMBL/GenBank/DDBJ whole genome shotgun (WGS) entry which is preliminary data.</text>
</comment>
<dbReference type="Gene3D" id="3.30.450.20">
    <property type="entry name" value="PAS domain"/>
    <property type="match status" value="1"/>
</dbReference>
<feature type="transmembrane region" description="Helical" evidence="1">
    <location>
        <begin position="290"/>
        <end position="312"/>
    </location>
</feature>
<evidence type="ECO:0000259" key="2">
    <source>
        <dbReference type="PROSITE" id="PS50883"/>
    </source>
</evidence>
<evidence type="ECO:0008006" key="6">
    <source>
        <dbReference type="Google" id="ProtNLM"/>
    </source>
</evidence>
<protein>
    <recommendedName>
        <fullName evidence="6">GGDEF-domain containing protein</fullName>
    </recommendedName>
</protein>
<sequence>MTNKNQLQSIKDPQRKIRNMTLIVACTIGFFVVTAVVLLTLLNHVMLQQTRQYLGEISNQCRTAIEKQIEGDLLTIQGVSAFFDDTLDEQSIIERLETENNRNSFIRMSYIDRDYRATVVDIDGSVYTDVDMSDQPVIEAAMNGTLGLSDIMHDRLADKDIVLYATPVYQDDEIVGVMGATRSVDSFSTIIQQPLFGTHGLNLVIRQNGEAILALDEILQEQGNFLEMINFDSQTRKKLEQAIATQSAYTFSFEDSGRQYWGTINTLGYNDWYLVSVVPAYYINQGYQQMMFVFIVTILLLIVVFSFLLLYTNHIRHVSTQRIEHLAYYDDITGAYNTHKFMELAAARLSEDKNYALVLLDLHGFKFINASFGFSVGDRLLCGVSDILSRALGADEIYYHRFADQFGFLLHTQDESVIRKRVTAIMDAISAFELVPGDSHPIHCYCGIKVNQHDSKELNIGLMQDRAAAALAQVKNLHGNHLAFYDHTLLERAQHKNHIEQHMHAALRNREFIAYLQPKYDLHAEQIVSAEALVRWQRPDGSLVPPGDFIPIFEQNGFITQLDLYIFEEVCRTQRRWLDEGLPIVPISVNQSRLLFYQKNYLETVHGLVSKYDLDPKYIIIEVTESLATNKAEEIASVISGLHTLGFSVSMDDFGSGYSSLNVLRKLSIDELKLDRDFLSSTELEARSRIILRNILELARELHITTVCEGVETRIQADQLRDMGCDIAQGYFFSRPIDIESFTKLAFGTE</sequence>
<dbReference type="InterPro" id="IPR043128">
    <property type="entry name" value="Rev_trsase/Diguanyl_cyclase"/>
</dbReference>
<keyword evidence="1" id="KW-1133">Transmembrane helix</keyword>
<dbReference type="PROSITE" id="PS50883">
    <property type="entry name" value="EAL"/>
    <property type="match status" value="1"/>
</dbReference>
<keyword evidence="1" id="KW-0812">Transmembrane</keyword>
<dbReference type="PANTHER" id="PTHR33121">
    <property type="entry name" value="CYCLIC DI-GMP PHOSPHODIESTERASE PDEF"/>
    <property type="match status" value="1"/>
</dbReference>
<dbReference type="Proteomes" id="UP000195897">
    <property type="component" value="Unassembled WGS sequence"/>
</dbReference>
<keyword evidence="1" id="KW-0472">Membrane</keyword>
<dbReference type="Gene3D" id="3.30.70.270">
    <property type="match status" value="1"/>
</dbReference>
<dbReference type="CDD" id="cd01949">
    <property type="entry name" value="GGDEF"/>
    <property type="match status" value="1"/>
</dbReference>